<accession>A0A644WXC0</accession>
<evidence type="ECO:0000256" key="1">
    <source>
        <dbReference type="SAM" id="MobiDB-lite"/>
    </source>
</evidence>
<dbReference type="EMBL" id="VSSQ01001463">
    <property type="protein sequence ID" value="MPM08556.1"/>
    <property type="molecule type" value="Genomic_DNA"/>
</dbReference>
<name>A0A644WXC0_9ZZZZ</name>
<dbReference type="AlphaFoldDB" id="A0A644WXC0"/>
<sequence>MLQRVVVVAGFGLLVVSKTNIANLQPRGELRHFRAVAVVAEVDVHLALIRIIQKRYGVDRLVEQFDRLVVSSDQHVHIRVPVQRYLRAFDIHPVEVALAPVEFVCAKRRGNFAAQQQNTEHQRNGAVVKRQRKESPPQ</sequence>
<organism evidence="2">
    <name type="scientific">bioreactor metagenome</name>
    <dbReference type="NCBI Taxonomy" id="1076179"/>
    <lineage>
        <taxon>unclassified sequences</taxon>
        <taxon>metagenomes</taxon>
        <taxon>ecological metagenomes</taxon>
    </lineage>
</organism>
<gene>
    <name evidence="2" type="ORF">SDC9_54869</name>
</gene>
<evidence type="ECO:0000313" key="2">
    <source>
        <dbReference type="EMBL" id="MPM08556.1"/>
    </source>
</evidence>
<feature type="region of interest" description="Disordered" evidence="1">
    <location>
        <begin position="114"/>
        <end position="138"/>
    </location>
</feature>
<proteinExistence type="predicted"/>
<comment type="caution">
    <text evidence="2">The sequence shown here is derived from an EMBL/GenBank/DDBJ whole genome shotgun (WGS) entry which is preliminary data.</text>
</comment>
<reference evidence="2" key="1">
    <citation type="submission" date="2019-08" db="EMBL/GenBank/DDBJ databases">
        <authorList>
            <person name="Kucharzyk K."/>
            <person name="Murdoch R.W."/>
            <person name="Higgins S."/>
            <person name="Loffler F."/>
        </authorList>
    </citation>
    <scope>NUCLEOTIDE SEQUENCE</scope>
</reference>
<protein>
    <submittedName>
        <fullName evidence="2">Uncharacterized protein</fullName>
    </submittedName>
</protein>